<evidence type="ECO:0000313" key="3">
    <source>
        <dbReference type="Proteomes" id="UP000813385"/>
    </source>
</evidence>
<keyword evidence="1" id="KW-1133">Transmembrane helix</keyword>
<protein>
    <submittedName>
        <fullName evidence="2">Uncharacterized protein</fullName>
    </submittedName>
</protein>
<keyword evidence="1" id="KW-0812">Transmembrane</keyword>
<feature type="transmembrane region" description="Helical" evidence="1">
    <location>
        <begin position="117"/>
        <end position="147"/>
    </location>
</feature>
<comment type="caution">
    <text evidence="2">The sequence shown here is derived from an EMBL/GenBank/DDBJ whole genome shotgun (WGS) entry which is preliminary data.</text>
</comment>
<evidence type="ECO:0000313" key="2">
    <source>
        <dbReference type="EMBL" id="KAH7359201.1"/>
    </source>
</evidence>
<reference evidence="2" key="1">
    <citation type="journal article" date="2021" name="Nat. Commun.">
        <title>Genetic determinants of endophytism in the Arabidopsis root mycobiome.</title>
        <authorList>
            <person name="Mesny F."/>
            <person name="Miyauchi S."/>
            <person name="Thiergart T."/>
            <person name="Pickel B."/>
            <person name="Atanasova L."/>
            <person name="Karlsson M."/>
            <person name="Huettel B."/>
            <person name="Barry K.W."/>
            <person name="Haridas S."/>
            <person name="Chen C."/>
            <person name="Bauer D."/>
            <person name="Andreopoulos W."/>
            <person name="Pangilinan J."/>
            <person name="LaButti K."/>
            <person name="Riley R."/>
            <person name="Lipzen A."/>
            <person name="Clum A."/>
            <person name="Drula E."/>
            <person name="Henrissat B."/>
            <person name="Kohler A."/>
            <person name="Grigoriev I.V."/>
            <person name="Martin F.M."/>
            <person name="Hacquard S."/>
        </authorList>
    </citation>
    <scope>NUCLEOTIDE SEQUENCE</scope>
    <source>
        <strain evidence="2">MPI-CAGE-AT-0016</strain>
    </source>
</reference>
<feature type="transmembrane region" description="Helical" evidence="1">
    <location>
        <begin position="167"/>
        <end position="192"/>
    </location>
</feature>
<feature type="transmembrane region" description="Helical" evidence="1">
    <location>
        <begin position="71"/>
        <end position="91"/>
    </location>
</feature>
<name>A0A8K0TAD9_9PEZI</name>
<feature type="transmembrane region" description="Helical" evidence="1">
    <location>
        <begin position="21"/>
        <end position="46"/>
    </location>
</feature>
<dbReference type="Proteomes" id="UP000813385">
    <property type="component" value="Unassembled WGS sequence"/>
</dbReference>
<keyword evidence="3" id="KW-1185">Reference proteome</keyword>
<dbReference type="EMBL" id="JAGPXD010000004">
    <property type="protein sequence ID" value="KAH7359201.1"/>
    <property type="molecule type" value="Genomic_DNA"/>
</dbReference>
<sequence length="196" mass="21369">MTNSKSKPIKGLLKVLTNHAFIWVTFGLMLVASSAIAGAGIGYMFLPQKDDSDGSPTSETDVTVNPELATYQWQAILHCLATYFALIPMLWKKKKDDEGFIRWKWSRKSRETKTKETIADVIFFITVLLGFLTAIAAPIVLQAHYIIADSKRRRGLASASADDELVLVQAVATALNFASVVFSTAAAGQLAAKVTT</sequence>
<dbReference type="AlphaFoldDB" id="A0A8K0TAD9"/>
<accession>A0A8K0TAD9</accession>
<organism evidence="2 3">
    <name type="scientific">Plectosphaerella cucumerina</name>
    <dbReference type="NCBI Taxonomy" id="40658"/>
    <lineage>
        <taxon>Eukaryota</taxon>
        <taxon>Fungi</taxon>
        <taxon>Dikarya</taxon>
        <taxon>Ascomycota</taxon>
        <taxon>Pezizomycotina</taxon>
        <taxon>Sordariomycetes</taxon>
        <taxon>Hypocreomycetidae</taxon>
        <taxon>Glomerellales</taxon>
        <taxon>Plectosphaerellaceae</taxon>
        <taxon>Plectosphaerella</taxon>
    </lineage>
</organism>
<evidence type="ECO:0000256" key="1">
    <source>
        <dbReference type="SAM" id="Phobius"/>
    </source>
</evidence>
<proteinExistence type="predicted"/>
<keyword evidence="1" id="KW-0472">Membrane</keyword>
<gene>
    <name evidence="2" type="ORF">B0T11DRAFT_285943</name>
</gene>